<proteinExistence type="predicted"/>
<reference evidence="1" key="1">
    <citation type="journal article" date="2015" name="Nature">
        <title>Complex archaea that bridge the gap between prokaryotes and eukaryotes.</title>
        <authorList>
            <person name="Spang A."/>
            <person name="Saw J.H."/>
            <person name="Jorgensen S.L."/>
            <person name="Zaremba-Niedzwiedzka K."/>
            <person name="Martijn J."/>
            <person name="Lind A.E."/>
            <person name="van Eijk R."/>
            <person name="Schleper C."/>
            <person name="Guy L."/>
            <person name="Ettema T.J."/>
        </authorList>
    </citation>
    <scope>NUCLEOTIDE SEQUENCE</scope>
</reference>
<organism evidence="1">
    <name type="scientific">marine sediment metagenome</name>
    <dbReference type="NCBI Taxonomy" id="412755"/>
    <lineage>
        <taxon>unclassified sequences</taxon>
        <taxon>metagenomes</taxon>
        <taxon>ecological metagenomes</taxon>
    </lineage>
</organism>
<dbReference type="AlphaFoldDB" id="A0A0F9AHV6"/>
<sequence>AISRQAGVIIGVDAGEIVEYDINITGTIQVDSYIHVMGYIE</sequence>
<evidence type="ECO:0000313" key="1">
    <source>
        <dbReference type="EMBL" id="KKK78084.1"/>
    </source>
</evidence>
<accession>A0A0F9AHV6</accession>
<dbReference type="EMBL" id="LAZR01054657">
    <property type="protein sequence ID" value="KKK78084.1"/>
    <property type="molecule type" value="Genomic_DNA"/>
</dbReference>
<feature type="non-terminal residue" evidence="1">
    <location>
        <position position="1"/>
    </location>
</feature>
<comment type="caution">
    <text evidence="1">The sequence shown here is derived from an EMBL/GenBank/DDBJ whole genome shotgun (WGS) entry which is preliminary data.</text>
</comment>
<gene>
    <name evidence="1" type="ORF">LCGC14_2847160</name>
</gene>
<protein>
    <submittedName>
        <fullName evidence="1">Uncharacterized protein</fullName>
    </submittedName>
</protein>
<name>A0A0F9AHV6_9ZZZZ</name>